<dbReference type="Gene3D" id="3.10.50.40">
    <property type="match status" value="1"/>
</dbReference>
<dbReference type="HAMAP" id="MF_00303">
    <property type="entry name" value="Trigger_factor_Tig"/>
    <property type="match status" value="1"/>
</dbReference>
<dbReference type="InterPro" id="IPR005215">
    <property type="entry name" value="Trig_fac"/>
</dbReference>
<dbReference type="InterPro" id="IPR008880">
    <property type="entry name" value="Trigger_fac_C"/>
</dbReference>
<comment type="catalytic activity">
    <reaction evidence="1">
        <text>[protein]-peptidylproline (omega=180) = [protein]-peptidylproline (omega=0)</text>
        <dbReference type="Rhea" id="RHEA:16237"/>
        <dbReference type="Rhea" id="RHEA-COMP:10747"/>
        <dbReference type="Rhea" id="RHEA-COMP:10748"/>
        <dbReference type="ChEBI" id="CHEBI:83833"/>
        <dbReference type="ChEBI" id="CHEBI:83834"/>
        <dbReference type="EC" id="5.2.1.8"/>
    </reaction>
</comment>
<dbReference type="SUPFAM" id="SSF102735">
    <property type="entry name" value="Trigger factor ribosome-binding domain"/>
    <property type="match status" value="1"/>
</dbReference>
<protein>
    <recommendedName>
        <fullName evidence="3">peptidylprolyl isomerase</fullName>
        <ecNumber evidence="3">5.2.1.8</ecNumber>
    </recommendedName>
</protein>
<feature type="domain" description="Trigger factor C-terminal" evidence="8">
    <location>
        <begin position="280"/>
        <end position="435"/>
    </location>
</feature>
<dbReference type="Gene3D" id="3.30.70.1050">
    <property type="entry name" value="Trigger factor ribosome-binding domain"/>
    <property type="match status" value="1"/>
</dbReference>
<dbReference type="PIRSF" id="PIRSF003095">
    <property type="entry name" value="Trigger_factor"/>
    <property type="match status" value="1"/>
</dbReference>
<evidence type="ECO:0000256" key="2">
    <source>
        <dbReference type="ARBA" id="ARBA00005464"/>
    </source>
</evidence>
<dbReference type="EC" id="5.2.1.8" evidence="3"/>
<evidence type="ECO:0000313" key="10">
    <source>
        <dbReference type="Proteomes" id="UP001642464"/>
    </source>
</evidence>
<evidence type="ECO:0000256" key="1">
    <source>
        <dbReference type="ARBA" id="ARBA00000971"/>
    </source>
</evidence>
<proteinExistence type="inferred from homology"/>
<keyword evidence="5" id="KW-0143">Chaperone</keyword>
<name>A0ABP0ISH3_9DINO</name>
<dbReference type="InterPro" id="IPR046357">
    <property type="entry name" value="PPIase_dom_sf"/>
</dbReference>
<evidence type="ECO:0000256" key="3">
    <source>
        <dbReference type="ARBA" id="ARBA00013194"/>
    </source>
</evidence>
<dbReference type="EMBL" id="CAXAMM010004640">
    <property type="protein sequence ID" value="CAK9004343.1"/>
    <property type="molecule type" value="Genomic_DNA"/>
</dbReference>
<evidence type="ECO:0000256" key="4">
    <source>
        <dbReference type="ARBA" id="ARBA00023110"/>
    </source>
</evidence>
<dbReference type="Pfam" id="PF05697">
    <property type="entry name" value="Trigger_N"/>
    <property type="match status" value="1"/>
</dbReference>
<gene>
    <name evidence="9" type="ORF">SCF082_LOCUS8135</name>
</gene>
<comment type="similarity">
    <text evidence="2">Belongs to the FKBP-type PPIase family. Tig subfamily.</text>
</comment>
<sequence length="459" mass="51551">MADTAQADILKDYTVTDSGPSRKRLEIEVAADTVDERLRTSVDTILEEAELPGFRRGRVPKALVEKRFGSNIRNEARNQIVAEAYQQAIEKSGLKVIGDPFGTQLKDIELESGKPLKFGLDVEVQPEFDLPKLEGLELKKPILEVSDDRVDEELTKICLNEGTLESHDASEKGDYLTGNAKMVDADGNEHYNIEGAVVQCPPDGKQGMILGVMVDDLGKQLGLPKVGDSTTIKTKGPDQHEVEALRGKDLTVTFEVTAIDKIVPLDRAELVSRFSLENEDELKTRLRERLEQRSQIQQTTAMRQQVAKHLLENTEFELPERMTAQQAGRAMERRRMELMYRGMDEAEIENHVAQLRAASAAEARQNLKLFFVLNRVAEDMDVQVSENEARQRVAEMAFERGARPEQFFQELVQSGRIQSIFLQIREHKTLDAIIEKSTVKEVKAEDLQGELGEGVEPTA</sequence>
<dbReference type="NCBIfam" id="TIGR00115">
    <property type="entry name" value="tig"/>
    <property type="match status" value="1"/>
</dbReference>
<evidence type="ECO:0000259" key="8">
    <source>
        <dbReference type="Pfam" id="PF05698"/>
    </source>
</evidence>
<dbReference type="InterPro" id="IPR037041">
    <property type="entry name" value="Trigger_fac_C_sf"/>
</dbReference>
<feature type="domain" description="Trigger factor ribosome-binding bacterial" evidence="7">
    <location>
        <begin position="13"/>
        <end position="157"/>
    </location>
</feature>
<dbReference type="InterPro" id="IPR036611">
    <property type="entry name" value="Trigger_fac_ribosome-bd_sf"/>
</dbReference>
<dbReference type="Proteomes" id="UP001642464">
    <property type="component" value="Unassembled WGS sequence"/>
</dbReference>
<keyword evidence="4" id="KW-0697">Rotamase</keyword>
<evidence type="ECO:0000259" key="7">
    <source>
        <dbReference type="Pfam" id="PF05697"/>
    </source>
</evidence>
<dbReference type="SUPFAM" id="SSF109998">
    <property type="entry name" value="Triger factor/SurA peptide-binding domain-like"/>
    <property type="match status" value="1"/>
</dbReference>
<dbReference type="InterPro" id="IPR008881">
    <property type="entry name" value="Trigger_fac_ribosome-bd_bac"/>
</dbReference>
<keyword evidence="10" id="KW-1185">Reference proteome</keyword>
<accession>A0ABP0ISH3</accession>
<evidence type="ECO:0000256" key="6">
    <source>
        <dbReference type="ARBA" id="ARBA00023235"/>
    </source>
</evidence>
<dbReference type="PANTHER" id="PTHR30560">
    <property type="entry name" value="TRIGGER FACTOR CHAPERONE AND PEPTIDYL-PROLYL CIS/TRANS ISOMERASE"/>
    <property type="match status" value="1"/>
</dbReference>
<dbReference type="Gene3D" id="1.10.3120.10">
    <property type="entry name" value="Trigger factor, C-terminal domain"/>
    <property type="match status" value="1"/>
</dbReference>
<keyword evidence="6" id="KW-0413">Isomerase</keyword>
<dbReference type="PANTHER" id="PTHR30560:SF3">
    <property type="entry name" value="TRIGGER FACTOR-LIKE PROTEIN TIG, CHLOROPLASTIC"/>
    <property type="match status" value="1"/>
</dbReference>
<dbReference type="InterPro" id="IPR027304">
    <property type="entry name" value="Trigger_fact/SurA_dom_sf"/>
</dbReference>
<evidence type="ECO:0000313" key="9">
    <source>
        <dbReference type="EMBL" id="CAK9004343.1"/>
    </source>
</evidence>
<comment type="caution">
    <text evidence="9">The sequence shown here is derived from an EMBL/GenBank/DDBJ whole genome shotgun (WGS) entry which is preliminary data.</text>
</comment>
<dbReference type="Pfam" id="PF05698">
    <property type="entry name" value="Trigger_C"/>
    <property type="match status" value="1"/>
</dbReference>
<organism evidence="9 10">
    <name type="scientific">Durusdinium trenchii</name>
    <dbReference type="NCBI Taxonomy" id="1381693"/>
    <lineage>
        <taxon>Eukaryota</taxon>
        <taxon>Sar</taxon>
        <taxon>Alveolata</taxon>
        <taxon>Dinophyceae</taxon>
        <taxon>Suessiales</taxon>
        <taxon>Symbiodiniaceae</taxon>
        <taxon>Durusdinium</taxon>
    </lineage>
</organism>
<reference evidence="9 10" key="1">
    <citation type="submission" date="2024-02" db="EMBL/GenBank/DDBJ databases">
        <authorList>
            <person name="Chen Y."/>
            <person name="Shah S."/>
            <person name="Dougan E. K."/>
            <person name="Thang M."/>
            <person name="Chan C."/>
        </authorList>
    </citation>
    <scope>NUCLEOTIDE SEQUENCE [LARGE SCALE GENOMIC DNA]</scope>
</reference>
<evidence type="ECO:0000256" key="5">
    <source>
        <dbReference type="ARBA" id="ARBA00023186"/>
    </source>
</evidence>